<dbReference type="PROSITE" id="PS50894">
    <property type="entry name" value="HPT"/>
    <property type="match status" value="1"/>
</dbReference>
<gene>
    <name evidence="3" type="ORF">HXX08_17075</name>
    <name evidence="4" type="ORF">OZ401_003098</name>
</gene>
<proteinExistence type="predicted"/>
<dbReference type="Proteomes" id="UP001431572">
    <property type="component" value="Chromosome 2"/>
</dbReference>
<dbReference type="GO" id="GO:0043424">
    <property type="term" value="F:protein histidine kinase binding"/>
    <property type="evidence" value="ECO:0007669"/>
    <property type="project" value="InterPro"/>
</dbReference>
<dbReference type="Pfam" id="PF01627">
    <property type="entry name" value="Hpt"/>
    <property type="match status" value="1"/>
</dbReference>
<dbReference type="InterPro" id="IPR008207">
    <property type="entry name" value="Sig_transdc_His_kin_Hpt_dom"/>
</dbReference>
<dbReference type="Gene3D" id="1.20.120.160">
    <property type="entry name" value="HPT domain"/>
    <property type="match status" value="1"/>
</dbReference>
<reference evidence="3 5" key="1">
    <citation type="submission" date="2020-06" db="EMBL/GenBank/DDBJ databases">
        <title>Anoxygenic phototrophic Chloroflexota member uses a Type I reaction center.</title>
        <authorList>
            <person name="Tsuji J.M."/>
            <person name="Shaw N.A."/>
            <person name="Nagashima S."/>
            <person name="Venkiteswaran J."/>
            <person name="Schiff S.L."/>
            <person name="Hanada S."/>
            <person name="Tank M."/>
            <person name="Neufeld J.D."/>
        </authorList>
    </citation>
    <scope>NUCLEOTIDE SEQUENCE [LARGE SCALE GENOMIC DNA]</scope>
    <source>
        <strain evidence="3">L227-S17</strain>
    </source>
</reference>
<sequence length="141" mass="15524">MDENKLNVNAAVTDSSNTNMDFTMLSNLLKLADGSEEFVLSIVELYLEDTAKLLKEIDHNLIEHDAKALKFNIHTIKGSSGNVGALAVIAQCTEIENQLSAGDLTGIEPICNRLKLEFERVKDVLEVNNLMPILGYLQSFG</sequence>
<reference evidence="4" key="2">
    <citation type="journal article" date="2024" name="Nature">
        <title>Anoxygenic phototroph of the Chloroflexota uses a type I reaction centre.</title>
        <authorList>
            <person name="Tsuji J.M."/>
            <person name="Shaw N.A."/>
            <person name="Nagashima S."/>
            <person name="Venkiteswaran J.J."/>
            <person name="Schiff S.L."/>
            <person name="Watanabe T."/>
            <person name="Fukui M."/>
            <person name="Hanada S."/>
            <person name="Tank M."/>
            <person name="Neufeld J.D."/>
        </authorList>
    </citation>
    <scope>NUCLEOTIDE SEQUENCE</scope>
    <source>
        <strain evidence="4">L227-S17</strain>
    </source>
</reference>
<evidence type="ECO:0000259" key="2">
    <source>
        <dbReference type="PROSITE" id="PS50894"/>
    </source>
</evidence>
<dbReference type="CDD" id="cd00088">
    <property type="entry name" value="HPT"/>
    <property type="match status" value="1"/>
</dbReference>
<dbReference type="InterPro" id="IPR036641">
    <property type="entry name" value="HPT_dom_sf"/>
</dbReference>
<evidence type="ECO:0000313" key="4">
    <source>
        <dbReference type="EMBL" id="WJW69482.1"/>
    </source>
</evidence>
<dbReference type="PANTHER" id="PTHR28242">
    <property type="entry name" value="PHOSPHORELAY INTERMEDIATE PROTEIN YPD1"/>
    <property type="match status" value="1"/>
</dbReference>
<dbReference type="EMBL" id="CP128400">
    <property type="protein sequence ID" value="WJW69482.1"/>
    <property type="molecule type" value="Genomic_DNA"/>
</dbReference>
<dbReference type="InterPro" id="IPR045871">
    <property type="entry name" value="AHP1-5/YPD1"/>
</dbReference>
<evidence type="ECO:0000313" key="5">
    <source>
        <dbReference type="Proteomes" id="UP000521676"/>
    </source>
</evidence>
<dbReference type="GO" id="GO:0000160">
    <property type="term" value="P:phosphorelay signal transduction system"/>
    <property type="evidence" value="ECO:0007669"/>
    <property type="project" value="InterPro"/>
</dbReference>
<dbReference type="RefSeq" id="WP_341471366.1">
    <property type="nucleotide sequence ID" value="NZ_CP128400.1"/>
</dbReference>
<dbReference type="Proteomes" id="UP000521676">
    <property type="component" value="Unassembled WGS sequence"/>
</dbReference>
<evidence type="ECO:0000313" key="3">
    <source>
        <dbReference type="EMBL" id="NWJ47572.1"/>
    </source>
</evidence>
<name>A0A8T7M6G8_9CHLR</name>
<organism evidence="3 5">
    <name type="scientific">Candidatus Chlorohelix allophototropha</name>
    <dbReference type="NCBI Taxonomy" id="3003348"/>
    <lineage>
        <taxon>Bacteria</taxon>
        <taxon>Bacillati</taxon>
        <taxon>Chloroflexota</taxon>
        <taxon>Chloroflexia</taxon>
        <taxon>Candidatus Chloroheliales</taxon>
        <taxon>Candidatus Chloroheliaceae</taxon>
        <taxon>Candidatus Chlorohelix</taxon>
    </lineage>
</organism>
<evidence type="ECO:0000256" key="1">
    <source>
        <dbReference type="PROSITE-ProRule" id="PRU00110"/>
    </source>
</evidence>
<evidence type="ECO:0000313" key="6">
    <source>
        <dbReference type="Proteomes" id="UP001431572"/>
    </source>
</evidence>
<feature type="modified residue" description="Phosphohistidine" evidence="1">
    <location>
        <position position="74"/>
    </location>
</feature>
<dbReference type="SUPFAM" id="SSF47226">
    <property type="entry name" value="Histidine-containing phosphotransfer domain, HPT domain"/>
    <property type="match status" value="1"/>
</dbReference>
<dbReference type="SMART" id="SM00073">
    <property type="entry name" value="HPT"/>
    <property type="match status" value="1"/>
</dbReference>
<feature type="domain" description="HPt" evidence="2">
    <location>
        <begin position="35"/>
        <end position="128"/>
    </location>
</feature>
<accession>A0A8T7M6G8</accession>
<dbReference type="GO" id="GO:0009927">
    <property type="term" value="F:histidine phosphotransfer kinase activity"/>
    <property type="evidence" value="ECO:0007669"/>
    <property type="project" value="InterPro"/>
</dbReference>
<dbReference type="EMBL" id="JACATZ010000003">
    <property type="protein sequence ID" value="NWJ47572.1"/>
    <property type="molecule type" value="Genomic_DNA"/>
</dbReference>
<dbReference type="AlphaFoldDB" id="A0A8T7M6G8"/>
<keyword evidence="6" id="KW-1185">Reference proteome</keyword>
<dbReference type="GO" id="GO:0005737">
    <property type="term" value="C:cytoplasm"/>
    <property type="evidence" value="ECO:0007669"/>
    <property type="project" value="TreeGrafter"/>
</dbReference>
<protein>
    <submittedName>
        <fullName evidence="3">Hpt domain-containing protein</fullName>
    </submittedName>
</protein>
<keyword evidence="1" id="KW-0597">Phosphoprotein</keyword>
<dbReference type="PANTHER" id="PTHR28242:SF52">
    <property type="entry name" value="PHOSPHORELAY INTERMEDIATE PROTEIN YPD1"/>
    <property type="match status" value="1"/>
</dbReference>